<dbReference type="EMBL" id="AGBW02008736">
    <property type="protein sequence ID" value="OWR52670.1"/>
    <property type="molecule type" value="Genomic_DNA"/>
</dbReference>
<keyword evidence="1" id="KW-0255">Endonuclease</keyword>
<dbReference type="InParanoid" id="A0A212FG17"/>
<dbReference type="Proteomes" id="UP000007151">
    <property type="component" value="Unassembled WGS sequence"/>
</dbReference>
<keyword evidence="2" id="KW-1185">Reference proteome</keyword>
<comment type="caution">
    <text evidence="1">The sequence shown here is derived from an EMBL/GenBank/DDBJ whole genome shotgun (WGS) entry which is preliminary data.</text>
</comment>
<proteinExistence type="predicted"/>
<sequence>MEVKMLDCMQSVITDREYAWNDLHKLIVQTAKDNTLPKTKMKNFITSETANVIIPRRELKKRGITLAQDIEAYRQLTSEVQRLCRKDNDQYINNIYSELEENSSRHETKDLFRKVKELTKCRNEKHMLLQTKLVTSLLTKTTFWINGNDIANTFMTPESPSKMPRKEQRLHNWNQICYCQKCNIL</sequence>
<dbReference type="AlphaFoldDB" id="A0A212FG17"/>
<organism evidence="1 2">
    <name type="scientific">Danaus plexippus plexippus</name>
    <dbReference type="NCBI Taxonomy" id="278856"/>
    <lineage>
        <taxon>Eukaryota</taxon>
        <taxon>Metazoa</taxon>
        <taxon>Ecdysozoa</taxon>
        <taxon>Arthropoda</taxon>
        <taxon>Hexapoda</taxon>
        <taxon>Insecta</taxon>
        <taxon>Pterygota</taxon>
        <taxon>Neoptera</taxon>
        <taxon>Endopterygota</taxon>
        <taxon>Lepidoptera</taxon>
        <taxon>Glossata</taxon>
        <taxon>Ditrysia</taxon>
        <taxon>Papilionoidea</taxon>
        <taxon>Nymphalidae</taxon>
        <taxon>Danainae</taxon>
        <taxon>Danaini</taxon>
        <taxon>Danaina</taxon>
        <taxon>Danaus</taxon>
        <taxon>Danaus</taxon>
    </lineage>
</organism>
<keyword evidence="1" id="KW-0378">Hydrolase</keyword>
<protein>
    <submittedName>
        <fullName evidence="1">Endonuclease-reverse transcriptase</fullName>
    </submittedName>
</protein>
<gene>
    <name evidence="1" type="ORF">KGM_214159</name>
</gene>
<evidence type="ECO:0000313" key="2">
    <source>
        <dbReference type="Proteomes" id="UP000007151"/>
    </source>
</evidence>
<dbReference type="GO" id="GO:0003964">
    <property type="term" value="F:RNA-directed DNA polymerase activity"/>
    <property type="evidence" value="ECO:0007669"/>
    <property type="project" value="UniProtKB-KW"/>
</dbReference>
<reference evidence="1 2" key="1">
    <citation type="journal article" date="2011" name="Cell">
        <title>The monarch butterfly genome yields insights into long-distance migration.</title>
        <authorList>
            <person name="Zhan S."/>
            <person name="Merlin C."/>
            <person name="Boore J.L."/>
            <person name="Reppert S.M."/>
        </authorList>
    </citation>
    <scope>NUCLEOTIDE SEQUENCE [LARGE SCALE GENOMIC DNA]</scope>
    <source>
        <strain evidence="1">F-2</strain>
    </source>
</reference>
<accession>A0A212FG17</accession>
<keyword evidence="1" id="KW-0540">Nuclease</keyword>
<evidence type="ECO:0000313" key="1">
    <source>
        <dbReference type="EMBL" id="OWR52670.1"/>
    </source>
</evidence>
<dbReference type="KEGG" id="dpl:KGM_214159"/>
<dbReference type="GO" id="GO:0004519">
    <property type="term" value="F:endonuclease activity"/>
    <property type="evidence" value="ECO:0007669"/>
    <property type="project" value="UniProtKB-KW"/>
</dbReference>
<name>A0A212FG17_DANPL</name>